<evidence type="ECO:0000313" key="3">
    <source>
        <dbReference type="Proteomes" id="UP000018211"/>
    </source>
</evidence>
<dbReference type="Pfam" id="PF00583">
    <property type="entry name" value="Acetyltransf_1"/>
    <property type="match status" value="1"/>
</dbReference>
<organism evidence="2 3">
    <name type="scientific">Vibrio nigripulchritudo SOn1</name>
    <dbReference type="NCBI Taxonomy" id="1238450"/>
    <lineage>
        <taxon>Bacteria</taxon>
        <taxon>Pseudomonadati</taxon>
        <taxon>Pseudomonadota</taxon>
        <taxon>Gammaproteobacteria</taxon>
        <taxon>Vibrionales</taxon>
        <taxon>Vibrionaceae</taxon>
        <taxon>Vibrio</taxon>
    </lineage>
</organism>
<sequence length="167" mass="18889">MIRRAKKTDIHALATLIHNAWQKDLIELVSPSITSLFTIDWFASKLQKDLERESAFSKVFERDGSIVGYAAGRYSEEDDVAELVGLYVCPSAQNQGIGSALIQDAKSYFSDKNKSAMIIWTLLGAKNNAFYTRHNPVRQEERDITISKFSYRGIGYVYELDEPTSLL</sequence>
<feature type="domain" description="N-acetyltransferase" evidence="1">
    <location>
        <begin position="1"/>
        <end position="167"/>
    </location>
</feature>
<dbReference type="AlphaFoldDB" id="A0AAV2VIJ8"/>
<dbReference type="InterPro" id="IPR016181">
    <property type="entry name" value="Acyl_CoA_acyltransferase"/>
</dbReference>
<dbReference type="InterPro" id="IPR000182">
    <property type="entry name" value="GNAT_dom"/>
</dbReference>
<name>A0AAV2VIJ8_9VIBR</name>
<dbReference type="RefSeq" id="WP_022610180.1">
    <property type="nucleotide sequence ID" value="NZ_LK391965.1"/>
</dbReference>
<comment type="caution">
    <text evidence="2">The sequence shown here is derived from an EMBL/GenBank/DDBJ whole genome shotgun (WGS) entry which is preliminary data.</text>
</comment>
<protein>
    <recommendedName>
        <fullName evidence="1">N-acetyltransferase domain-containing protein</fullName>
    </recommendedName>
</protein>
<dbReference type="SUPFAM" id="SSF55729">
    <property type="entry name" value="Acyl-CoA N-acyltransferases (Nat)"/>
    <property type="match status" value="1"/>
</dbReference>
<dbReference type="PROSITE" id="PS51186">
    <property type="entry name" value="GNAT"/>
    <property type="match status" value="1"/>
</dbReference>
<accession>A0AAV2VIJ8</accession>
<evidence type="ECO:0000313" key="2">
    <source>
        <dbReference type="EMBL" id="CCO44254.1"/>
    </source>
</evidence>
<proteinExistence type="predicted"/>
<dbReference type="EMBL" id="CAOF01000010">
    <property type="protein sequence ID" value="CCO44254.1"/>
    <property type="molecule type" value="Genomic_DNA"/>
</dbReference>
<reference evidence="2 3" key="1">
    <citation type="journal article" date="2013" name="ISME J.">
        <title>Comparative genomics of pathogenic lineages of Vibrio nigripulchritudo identifies virulence-associated traits.</title>
        <authorList>
            <person name="Goudenege D."/>
            <person name="Labreuche Y."/>
            <person name="Krin E."/>
            <person name="Ansquer D."/>
            <person name="Mangenot S."/>
            <person name="Calteau A."/>
            <person name="Medigue C."/>
            <person name="Mazel D."/>
            <person name="Polz M.F."/>
            <person name="Le Roux F."/>
        </authorList>
    </citation>
    <scope>NUCLEOTIDE SEQUENCE [LARGE SCALE GENOMIC DNA]</scope>
    <source>
        <strain evidence="2 3">SOn1</strain>
    </source>
</reference>
<evidence type="ECO:0000259" key="1">
    <source>
        <dbReference type="PROSITE" id="PS51186"/>
    </source>
</evidence>
<dbReference type="CDD" id="cd04301">
    <property type="entry name" value="NAT_SF"/>
    <property type="match status" value="1"/>
</dbReference>
<dbReference type="Gene3D" id="3.40.630.30">
    <property type="match status" value="1"/>
</dbReference>
<dbReference type="GO" id="GO:0016747">
    <property type="term" value="F:acyltransferase activity, transferring groups other than amino-acyl groups"/>
    <property type="evidence" value="ECO:0007669"/>
    <property type="project" value="InterPro"/>
</dbReference>
<dbReference type="Proteomes" id="UP000018211">
    <property type="component" value="Unassembled WGS sequence"/>
</dbReference>
<gene>
    <name evidence="2" type="ORF">VIBNISOn1_1070026</name>
</gene>